<protein>
    <submittedName>
        <fullName evidence="1">Uncharacterized protein</fullName>
    </submittedName>
</protein>
<name>A0ACC5R2R3_9HYPH</name>
<evidence type="ECO:0000313" key="1">
    <source>
        <dbReference type="EMBL" id="MBK1866929.1"/>
    </source>
</evidence>
<evidence type="ECO:0000313" key="2">
    <source>
        <dbReference type="Proteomes" id="UP000616151"/>
    </source>
</evidence>
<reference evidence="1" key="1">
    <citation type="submission" date="2021-01" db="EMBL/GenBank/DDBJ databases">
        <authorList>
            <person name="Sun Q."/>
        </authorList>
    </citation>
    <scope>NUCLEOTIDE SEQUENCE</scope>
    <source>
        <strain evidence="1">YIM B02566</strain>
    </source>
</reference>
<dbReference type="Proteomes" id="UP000616151">
    <property type="component" value="Unassembled WGS sequence"/>
</dbReference>
<sequence length="928" mass="100844">MAEAKSTRPQAASPARILVTVHGIRTFGQWQDRLRNLTLQANPGILVENYGYGYFSVIAFVIPLFRWLAVRSFRNNLKVLMKSHEGASFTFVAHSFGTHLVAHALRSMKPDERPDVELIILSGSVLRSAFDWASLMNPAPGKPGIRRVINDCGLNDSVLILSQAGVLFTGMAGRVGFYGFTGADLVNRFFPGGHSHYFMPPGDDPDAFMKRYWVPVVAAGEAALPGLEIPVAGTLKGIQYALYRVADPIKLALYGLLAFILVNYAYLQPRAEARLEQARREYLAAAAQTVSDRTLPDAFSTLSSIFQRGLLSSGNDRDRALTLARFSLQRLVPASTALDGITEGSLFGWGDFSYLKAGSPLRIAIENPLAAIGDDATHKLVALDRNSSIMVLDAQTGRILQQYRADPEGDVNSPVLFQRLKDAPGRYLVTFGTEAANQDEDNAWVFSLDLATDTVSLAKPGLTPTEDCAGFVDLVNLDPDDDDRTLSQEEQQQIDAEKERRRRVEKKCLISVSPDQAAVRFLAFPRARSEALLWTSEARPAATADDSLTCPSIRPNFAFTLRTDIDRLDFSGLPSAEGEVSADEAKRAFIDQNDFGCFIDFVGAGGRHFIATMVVSGQWNFSWLLCALKDDVAAEKCRFAGLNWDSHSNFILSADKARLAIAARGMLDMPAWLEMDLNSMTVRYPDVWANSRTIAMAYSGEALMTVSPARGVAGGVEVWAYGTDATPTLQARRIFVAPEGLGLDEEQMRSTVEKTALFDSDGAIVLATPFQQLSALTLQDISSLPGWLRTALTWLRWQAKGESLIASSWNVSETGLDPKGTVTFAISPQRSILAIASGTSLRLFQTSDGRFLSNSIDLATLPGCAGPIEALAVADDLSVTATMAGCIAHRASPPGIGETESVLANPEDFLGGGTPVDRRLPGERPLPK</sequence>
<dbReference type="EMBL" id="JAENHL010000006">
    <property type="protein sequence ID" value="MBK1866929.1"/>
    <property type="molecule type" value="Genomic_DNA"/>
</dbReference>
<comment type="caution">
    <text evidence="1">The sequence shown here is derived from an EMBL/GenBank/DDBJ whole genome shotgun (WGS) entry which is preliminary data.</text>
</comment>
<organism evidence="1 2">
    <name type="scientific">Taklimakanibacter albus</name>
    <dbReference type="NCBI Taxonomy" id="2800327"/>
    <lineage>
        <taxon>Bacteria</taxon>
        <taxon>Pseudomonadati</taxon>
        <taxon>Pseudomonadota</taxon>
        <taxon>Alphaproteobacteria</taxon>
        <taxon>Hyphomicrobiales</taxon>
        <taxon>Aestuariivirgaceae</taxon>
        <taxon>Taklimakanibacter</taxon>
    </lineage>
</organism>
<accession>A0ACC5R2R3</accession>
<proteinExistence type="predicted"/>
<keyword evidence="2" id="KW-1185">Reference proteome</keyword>
<gene>
    <name evidence="1" type="ORF">JHL16_11235</name>
</gene>